<keyword evidence="9" id="KW-0472">Membrane</keyword>
<dbReference type="CDD" id="cd11061">
    <property type="entry name" value="CYP67-like"/>
    <property type="match status" value="1"/>
</dbReference>
<evidence type="ECO:0000256" key="1">
    <source>
        <dbReference type="ARBA" id="ARBA00001971"/>
    </source>
</evidence>
<evidence type="ECO:0000256" key="2">
    <source>
        <dbReference type="ARBA" id="ARBA00005179"/>
    </source>
</evidence>
<gene>
    <name evidence="10" type="primary">PcCYP_53b</name>
</gene>
<evidence type="ECO:0000256" key="3">
    <source>
        <dbReference type="ARBA" id="ARBA00010617"/>
    </source>
</evidence>
<dbReference type="SUPFAM" id="SSF48264">
    <property type="entry name" value="Cytochrome P450"/>
    <property type="match status" value="1"/>
</dbReference>
<evidence type="ECO:0000256" key="5">
    <source>
        <dbReference type="ARBA" id="ARBA00023002"/>
    </source>
</evidence>
<dbReference type="InterPro" id="IPR001128">
    <property type="entry name" value="Cyt_P450"/>
</dbReference>
<evidence type="ECO:0000256" key="4">
    <source>
        <dbReference type="ARBA" id="ARBA00022723"/>
    </source>
</evidence>
<dbReference type="PRINTS" id="PR00463">
    <property type="entry name" value="EP450I"/>
</dbReference>
<keyword evidence="4 8" id="KW-0479">Metal-binding</keyword>
<evidence type="ECO:0000256" key="9">
    <source>
        <dbReference type="SAM" id="Phobius"/>
    </source>
</evidence>
<dbReference type="Pfam" id="PF00067">
    <property type="entry name" value="p450"/>
    <property type="match status" value="1"/>
</dbReference>
<dbReference type="InterPro" id="IPR002401">
    <property type="entry name" value="Cyt_P450_E_grp-I"/>
</dbReference>
<dbReference type="AlphaFoldDB" id="G5EJT6"/>
<comment type="cofactor">
    <cofactor evidence="1 8">
        <name>heme</name>
        <dbReference type="ChEBI" id="CHEBI:30413"/>
    </cofactor>
</comment>
<name>G5EJT6_PHACH</name>
<dbReference type="GO" id="GO:0016705">
    <property type="term" value="F:oxidoreductase activity, acting on paired donors, with incorporation or reduction of molecular oxygen"/>
    <property type="evidence" value="ECO:0007669"/>
    <property type="project" value="InterPro"/>
</dbReference>
<keyword evidence="8" id="KW-0349">Heme</keyword>
<keyword evidence="9" id="KW-1133">Transmembrane helix</keyword>
<dbReference type="SMR" id="G5EJT6"/>
<dbReference type="PRINTS" id="PR00385">
    <property type="entry name" value="P450"/>
</dbReference>
<evidence type="ECO:0000256" key="6">
    <source>
        <dbReference type="ARBA" id="ARBA00023004"/>
    </source>
</evidence>
<comment type="similarity">
    <text evidence="3">Belongs to the cytochrome P450 family.</text>
</comment>
<dbReference type="Gene3D" id="1.10.630.10">
    <property type="entry name" value="Cytochrome P450"/>
    <property type="match status" value="1"/>
</dbReference>
<keyword evidence="7" id="KW-0503">Monooxygenase</keyword>
<evidence type="ECO:0000313" key="10">
    <source>
        <dbReference type="EMBL" id="BAL05148.1"/>
    </source>
</evidence>
<keyword evidence="5" id="KW-0560">Oxidoreductase</keyword>
<proteinExistence type="evidence at transcript level"/>
<protein>
    <submittedName>
        <fullName evidence="10">Cytochrome P450</fullName>
    </submittedName>
</protein>
<dbReference type="PANTHER" id="PTHR24305">
    <property type="entry name" value="CYTOCHROME P450"/>
    <property type="match status" value="1"/>
</dbReference>
<dbReference type="EMBL" id="AB597861">
    <property type="protein sequence ID" value="BAL05148.1"/>
    <property type="molecule type" value="mRNA"/>
</dbReference>
<feature type="transmembrane region" description="Helical" evidence="9">
    <location>
        <begin position="32"/>
        <end position="52"/>
    </location>
</feature>
<dbReference type="GO" id="GO:0004497">
    <property type="term" value="F:monooxygenase activity"/>
    <property type="evidence" value="ECO:0007669"/>
    <property type="project" value="UniProtKB-KW"/>
</dbReference>
<organism evidence="10">
    <name type="scientific">Phanerodontia chrysosporium</name>
    <name type="common">White-rot fungus</name>
    <name type="synonym">Sporotrichum pruinosum</name>
    <dbReference type="NCBI Taxonomy" id="2822231"/>
    <lineage>
        <taxon>Eukaryota</taxon>
        <taxon>Fungi</taxon>
        <taxon>Dikarya</taxon>
        <taxon>Basidiomycota</taxon>
        <taxon>Agaricomycotina</taxon>
        <taxon>Agaricomycetes</taxon>
        <taxon>Polyporales</taxon>
        <taxon>Phanerochaetaceae</taxon>
        <taxon>Phanerodontia</taxon>
    </lineage>
</organism>
<keyword evidence="9" id="KW-0812">Transmembrane</keyword>
<dbReference type="GO" id="GO:0005506">
    <property type="term" value="F:iron ion binding"/>
    <property type="evidence" value="ECO:0007669"/>
    <property type="project" value="InterPro"/>
</dbReference>
<sequence length="550" mass="62105">MAGDLSTRDALGIIVVSALGTHAIFKRWEIKHILVVSTLLLFLPAALSTLLIPHLGSFKGIAAGFSVYFITLLSSITLYRISPFHPLAHYPGPLLPKISKIYHIAKVSSGKQHLYLQELHNQYGDIVRFGPNEVSIRDASCIMPVLGAQGMPKGPMWQGRHFWTEVHTLIGFRGPKAHQRRRRPWNRAFNTAAMKEYTPLMQNRVRELGDALVARQGQVVDLAEWIGFFTYDFMGDMVFGGWTNMVREGGDRERLWEVVKSGLKIEFIYDNIPWLSYYTRNIPGAGNAELRAMAIGQTEKRYSRTSTSKDLFYYLGNEDGAEKEDPPKHTVVVDGGLALVAGSDTTSSVLSSIFYCLLRHPDTYDRLQAEVDKFYPPGEDSLDPSHLSDMNYLEAVISEGLRLFPAVPSGSQRAPEIGTGGKLVGPYYIPEGTQTRIHFWSVHRDPRYFSRPEAFWPDRWLIAEGLQAHAAGDEPFVHNPNAWTPFSFGPSNCVGKNLALQEMRMLLVHLMHRLTVRLADGWDPAQYERDMEDRFVFSIGRLPVVVERRD</sequence>
<dbReference type="VEuPathDB" id="FungiDB:AGR57_14311"/>
<evidence type="ECO:0000256" key="8">
    <source>
        <dbReference type="PIRSR" id="PIRSR602401-1"/>
    </source>
</evidence>
<reference evidence="10" key="1">
    <citation type="submission" date="2010-10" db="EMBL/GenBank/DDBJ databases">
        <title>Phanerochaete chrysosporium cytochrome P450.</title>
        <authorList>
            <person name="Hirosue S."/>
            <person name="Hiratsuka N."/>
            <person name="Ichinose H."/>
            <person name="Wariishi H."/>
        </authorList>
    </citation>
    <scope>NUCLEOTIDE SEQUENCE</scope>
    <source>
        <strain evidence="10">ATCC 34541</strain>
    </source>
</reference>
<evidence type="ECO:0000256" key="7">
    <source>
        <dbReference type="ARBA" id="ARBA00023033"/>
    </source>
</evidence>
<keyword evidence="6 8" id="KW-0408">Iron</keyword>
<comment type="pathway">
    <text evidence="2">Secondary metabolite biosynthesis.</text>
</comment>
<dbReference type="GO" id="GO:0020037">
    <property type="term" value="F:heme binding"/>
    <property type="evidence" value="ECO:0007669"/>
    <property type="project" value="InterPro"/>
</dbReference>
<dbReference type="InterPro" id="IPR050121">
    <property type="entry name" value="Cytochrome_P450_monoxygenase"/>
</dbReference>
<dbReference type="PANTHER" id="PTHR24305:SF187">
    <property type="entry name" value="P450, PUTATIVE (EUROFUNG)-RELATED"/>
    <property type="match status" value="1"/>
</dbReference>
<feature type="binding site" description="axial binding residue" evidence="8">
    <location>
        <position position="493"/>
    </location>
    <ligand>
        <name>heme</name>
        <dbReference type="ChEBI" id="CHEBI:30413"/>
    </ligand>
    <ligandPart>
        <name>Fe</name>
        <dbReference type="ChEBI" id="CHEBI:18248"/>
    </ligandPart>
</feature>
<accession>G5EJT6</accession>
<dbReference type="InterPro" id="IPR036396">
    <property type="entry name" value="Cyt_P450_sf"/>
</dbReference>